<accession>A0A820RQV0</accession>
<organism evidence="1 2">
    <name type="scientific">Adineta steineri</name>
    <dbReference type="NCBI Taxonomy" id="433720"/>
    <lineage>
        <taxon>Eukaryota</taxon>
        <taxon>Metazoa</taxon>
        <taxon>Spiralia</taxon>
        <taxon>Gnathifera</taxon>
        <taxon>Rotifera</taxon>
        <taxon>Eurotatoria</taxon>
        <taxon>Bdelloidea</taxon>
        <taxon>Adinetida</taxon>
        <taxon>Adinetidae</taxon>
        <taxon>Adineta</taxon>
    </lineage>
</organism>
<dbReference type="EMBL" id="CAJOBB010030762">
    <property type="protein sequence ID" value="CAF4445749.1"/>
    <property type="molecule type" value="Genomic_DNA"/>
</dbReference>
<evidence type="ECO:0000313" key="1">
    <source>
        <dbReference type="EMBL" id="CAF4445749.1"/>
    </source>
</evidence>
<name>A0A820RQV0_9BILA</name>
<comment type="caution">
    <text evidence="1">The sequence shown here is derived from an EMBL/GenBank/DDBJ whole genome shotgun (WGS) entry which is preliminary data.</text>
</comment>
<evidence type="ECO:0000313" key="2">
    <source>
        <dbReference type="Proteomes" id="UP000663868"/>
    </source>
</evidence>
<reference evidence="1" key="1">
    <citation type="submission" date="2021-02" db="EMBL/GenBank/DDBJ databases">
        <authorList>
            <person name="Nowell W R."/>
        </authorList>
    </citation>
    <scope>NUCLEOTIDE SEQUENCE</scope>
</reference>
<dbReference type="AlphaFoldDB" id="A0A820RQV0"/>
<sequence>MRVLPDPSSNTNRSSPGLIRSSSFESIQKLVDECESPNVILNPDEERKRQAKLRSRACNDSFRQAVDKSYCQNSNLNDNGKKIILN</sequence>
<gene>
    <name evidence="1" type="ORF">KXQ929_LOCUS53655</name>
</gene>
<proteinExistence type="predicted"/>
<dbReference type="Proteomes" id="UP000663868">
    <property type="component" value="Unassembled WGS sequence"/>
</dbReference>
<protein>
    <submittedName>
        <fullName evidence="1">Uncharacterized protein</fullName>
    </submittedName>
</protein>